<keyword evidence="2" id="KW-0547">Nucleotide-binding</keyword>
<gene>
    <name evidence="3" type="ORF">EOE18_00145</name>
</gene>
<keyword evidence="4" id="KW-1185">Reference proteome</keyword>
<accession>A0A437NC70</accession>
<dbReference type="GO" id="GO:0004497">
    <property type="term" value="F:monooxygenase activity"/>
    <property type="evidence" value="ECO:0007669"/>
    <property type="project" value="InterPro"/>
</dbReference>
<organism evidence="3 4">
    <name type="scientific">Novosphingobium umbonatum</name>
    <dbReference type="NCBI Taxonomy" id="1908524"/>
    <lineage>
        <taxon>Bacteria</taxon>
        <taxon>Pseudomonadati</taxon>
        <taxon>Pseudomonadota</taxon>
        <taxon>Alphaproteobacteria</taxon>
        <taxon>Sphingomonadales</taxon>
        <taxon>Sphingomonadaceae</taxon>
        <taxon>Novosphingobium</taxon>
    </lineage>
</organism>
<protein>
    <submittedName>
        <fullName evidence="3">Tryptophan 7-halogenase</fullName>
    </submittedName>
</protein>
<proteinExistence type="predicted"/>
<name>A0A437NC70_9SPHN</name>
<sequence length="500" mass="54977">MPRQRIVIVGGGTAGWMTANLLAQRWPHMAIALVEAPEIGIIGVGEGSTPTLKRFFEEMGIAEEAWMPRCKATYKTNIRFAGWSPATGIADYSHPFLTQIDLHTSEAFVLNCRNRRLGLDVPTAPEAFFLNGVLAAQGKAPLAPEHFPFAIEYGYHFDSGLLGEFLRDHATARGVVHRQAKVVDAQLAGDGSIAHVLTDQGEAIAGDLFIDCSGFSALLMRGKLGIGFKSFRDNLFNNAAVVLPTPAQDEPAPETVSTALSHGWCWSIPLTSRVGNGYVFSSDYLSPDAAEVELRAHLGMLDSAQEARHLRFNTGQLAQHWARNVLAVGLSQGFIEPLEATALHLVLGTVDMFMEEYQRGGFTNLYADAFNQKISERIERVRDYIVAHYKLNMREDSAYWQDNRENEHLSEALRHILDVWFKRGDLVAELERQNSLSHFGAESWHCLLAGYGAFPAVKQAGSLDVDFYAARGIGSFLDRCSLNFPPQSRVLAGWAGGGAV</sequence>
<reference evidence="3 4" key="1">
    <citation type="submission" date="2019-01" db="EMBL/GenBank/DDBJ databases">
        <authorList>
            <person name="Chen W.-M."/>
        </authorList>
    </citation>
    <scope>NUCLEOTIDE SEQUENCE [LARGE SCALE GENOMIC DNA]</scope>
    <source>
        <strain evidence="3 4">FSY-9</strain>
    </source>
</reference>
<dbReference type="Pfam" id="PF04820">
    <property type="entry name" value="Trp_halogenase"/>
    <property type="match status" value="1"/>
</dbReference>
<dbReference type="InterPro" id="IPR033856">
    <property type="entry name" value="Trp_halogen"/>
</dbReference>
<comment type="caution">
    <text evidence="3">The sequence shown here is derived from an EMBL/GenBank/DDBJ whole genome shotgun (WGS) entry which is preliminary data.</text>
</comment>
<dbReference type="SUPFAM" id="SSF51905">
    <property type="entry name" value="FAD/NAD(P)-binding domain"/>
    <property type="match status" value="1"/>
</dbReference>
<evidence type="ECO:0000256" key="2">
    <source>
        <dbReference type="PIRSR" id="PIRSR011396-2"/>
    </source>
</evidence>
<evidence type="ECO:0000256" key="1">
    <source>
        <dbReference type="PIRSR" id="PIRSR011396-1"/>
    </source>
</evidence>
<keyword evidence="2" id="KW-0274">FAD</keyword>
<dbReference type="InterPro" id="IPR036188">
    <property type="entry name" value="FAD/NAD-bd_sf"/>
</dbReference>
<dbReference type="RefSeq" id="WP_127705019.1">
    <property type="nucleotide sequence ID" value="NZ_SACO01000001.1"/>
</dbReference>
<feature type="binding site" evidence="2">
    <location>
        <begin position="11"/>
        <end position="14"/>
    </location>
    <ligand>
        <name>FAD</name>
        <dbReference type="ChEBI" id="CHEBI:57692"/>
    </ligand>
</feature>
<evidence type="ECO:0000313" key="3">
    <source>
        <dbReference type="EMBL" id="RVU07544.1"/>
    </source>
</evidence>
<dbReference type="OrthoDB" id="462203at2"/>
<evidence type="ECO:0000313" key="4">
    <source>
        <dbReference type="Proteomes" id="UP000282837"/>
    </source>
</evidence>
<feature type="binding site" evidence="2">
    <location>
        <position position="75"/>
    </location>
    <ligand>
        <name>7-chloro-L-tryptophan</name>
        <dbReference type="ChEBI" id="CHEBI:58713"/>
    </ligand>
</feature>
<feature type="binding site" evidence="2">
    <location>
        <position position="339"/>
    </location>
    <ligand>
        <name>L-tryptophan</name>
        <dbReference type="ChEBI" id="CHEBI:57912"/>
    </ligand>
</feature>
<keyword evidence="2" id="KW-0285">Flavoprotein</keyword>
<feature type="active site" evidence="1">
    <location>
        <position position="75"/>
    </location>
</feature>
<dbReference type="InterPro" id="IPR006905">
    <property type="entry name" value="Flavin_halogenase"/>
</dbReference>
<dbReference type="EMBL" id="SACO01000001">
    <property type="protein sequence ID" value="RVU07544.1"/>
    <property type="molecule type" value="Genomic_DNA"/>
</dbReference>
<dbReference type="Proteomes" id="UP000282837">
    <property type="component" value="Unassembled WGS sequence"/>
</dbReference>
<feature type="binding site" evidence="2">
    <location>
        <position position="182"/>
    </location>
    <ligand>
        <name>FAD</name>
        <dbReference type="ChEBI" id="CHEBI:57692"/>
    </ligand>
</feature>
<dbReference type="GO" id="GO:0000166">
    <property type="term" value="F:nucleotide binding"/>
    <property type="evidence" value="ECO:0007669"/>
    <property type="project" value="UniProtKB-KW"/>
</dbReference>
<dbReference type="Gene3D" id="3.50.50.60">
    <property type="entry name" value="FAD/NAD(P)-binding domain"/>
    <property type="match status" value="1"/>
</dbReference>
<dbReference type="PANTHER" id="PTHR43747">
    <property type="entry name" value="FAD-BINDING PROTEIN"/>
    <property type="match status" value="1"/>
</dbReference>
<dbReference type="InterPro" id="IPR050816">
    <property type="entry name" value="Flavin-dep_Halogenase_NPB"/>
</dbReference>
<dbReference type="AlphaFoldDB" id="A0A437NC70"/>
<dbReference type="PIRSF" id="PIRSF011396">
    <property type="entry name" value="Trp_halogenase"/>
    <property type="match status" value="1"/>
</dbReference>
<dbReference type="PANTHER" id="PTHR43747:SF4">
    <property type="entry name" value="FLAVIN-DEPENDENT TRYPTOPHAN HALOGENASE"/>
    <property type="match status" value="1"/>
</dbReference>
<feature type="binding site" evidence="2">
    <location>
        <position position="330"/>
    </location>
    <ligand>
        <name>FAD</name>
        <dbReference type="ChEBI" id="CHEBI:57692"/>
    </ligand>
</feature>